<comment type="caution">
    <text evidence="1">The sequence shown here is derived from an EMBL/GenBank/DDBJ whole genome shotgun (WGS) entry which is preliminary data.</text>
</comment>
<dbReference type="AlphaFoldDB" id="A0A840FD95"/>
<organism evidence="1 2">
    <name type="scientific">Sphingomonas jinjuensis</name>
    <dbReference type="NCBI Taxonomy" id="535907"/>
    <lineage>
        <taxon>Bacteria</taxon>
        <taxon>Pseudomonadati</taxon>
        <taxon>Pseudomonadota</taxon>
        <taxon>Alphaproteobacteria</taxon>
        <taxon>Sphingomonadales</taxon>
        <taxon>Sphingomonadaceae</taxon>
        <taxon>Sphingomonas</taxon>
    </lineage>
</organism>
<reference evidence="1 2" key="1">
    <citation type="submission" date="2020-08" db="EMBL/GenBank/DDBJ databases">
        <title>Genomic Encyclopedia of Type Strains, Phase IV (KMG-IV): sequencing the most valuable type-strain genomes for metagenomic binning, comparative biology and taxonomic classification.</title>
        <authorList>
            <person name="Goeker M."/>
        </authorList>
    </citation>
    <scope>NUCLEOTIDE SEQUENCE [LARGE SCALE GENOMIC DNA]</scope>
    <source>
        <strain evidence="1 2">YC6723</strain>
    </source>
</reference>
<keyword evidence="2" id="KW-1185">Reference proteome</keyword>
<evidence type="ECO:0000313" key="2">
    <source>
        <dbReference type="Proteomes" id="UP000529795"/>
    </source>
</evidence>
<sequence length="48" mass="5174">MSGRQSDDATSRQALLAIMAQAKVDRANADAHALRGKVCPIQRPGLKR</sequence>
<evidence type="ECO:0000313" key="1">
    <source>
        <dbReference type="EMBL" id="MBB4153527.1"/>
    </source>
</evidence>
<name>A0A840FD95_9SPHN</name>
<proteinExistence type="predicted"/>
<protein>
    <submittedName>
        <fullName evidence="1">Uncharacterized protein</fullName>
    </submittedName>
</protein>
<accession>A0A840FD95</accession>
<gene>
    <name evidence="1" type="ORF">GGQ80_001429</name>
</gene>
<dbReference type="EMBL" id="JACIEV010000003">
    <property type="protein sequence ID" value="MBB4153527.1"/>
    <property type="molecule type" value="Genomic_DNA"/>
</dbReference>
<dbReference type="RefSeq" id="WP_183983195.1">
    <property type="nucleotide sequence ID" value="NZ_JACIEV010000003.1"/>
</dbReference>
<dbReference type="Proteomes" id="UP000529795">
    <property type="component" value="Unassembled WGS sequence"/>
</dbReference>